<accession>A0A2N6NGC0</accession>
<gene>
    <name evidence="1" type="ORF">BM221_007299</name>
</gene>
<dbReference type="PANTHER" id="PTHR35569">
    <property type="entry name" value="CYANAMIDE HYDRATASE DDI2-RELATED"/>
    <property type="match status" value="1"/>
</dbReference>
<sequence length="238" mass="26040">MCKISNSKASITAKLSDAVFELVPAHPAAQEALQLALASSSQSIINHSFRTYLYAQAFSAFPETAKARDSFHTLQPVFFEPYVLFVACILHDVAITEEYDLVPERFEIVSAGIAIKLLRRHGVEESILRDVWLAMAIHATPGVAEHYGGAVGAMRLAILVEFGGLSVPLHLMSEPYRNVICEGFLLPRLGIEKGLGDAVARQGRKDRTKAPPATWAGLMTLSSLENPEWNGVNKAFHL</sequence>
<proteinExistence type="predicted"/>
<reference evidence="1 2" key="1">
    <citation type="journal article" date="2016" name="Appl. Microbiol. Biotechnol.">
        <title>Characterization of T-DNA insertion mutants with decreased virulence in the entomopathogenic fungus Beauveria bassiana JEF-007.</title>
        <authorList>
            <person name="Kim S."/>
            <person name="Lee S.J."/>
            <person name="Nai Y.S."/>
            <person name="Yu J.S."/>
            <person name="Lee M.R."/>
            <person name="Yang Y.T."/>
            <person name="Kim J.S."/>
        </authorList>
    </citation>
    <scope>NUCLEOTIDE SEQUENCE [LARGE SCALE GENOMIC DNA]</scope>
    <source>
        <strain evidence="1 2">JEF-007</strain>
    </source>
</reference>
<dbReference type="Gene3D" id="1.10.3210.10">
    <property type="entry name" value="Hypothetical protein af1432"/>
    <property type="match status" value="1"/>
</dbReference>
<name>A0A2N6NGC0_BEABA</name>
<dbReference type="EMBL" id="MRVG01000008">
    <property type="protein sequence ID" value="PMB66312.1"/>
    <property type="molecule type" value="Genomic_DNA"/>
</dbReference>
<dbReference type="Proteomes" id="UP000235728">
    <property type="component" value="Unassembled WGS sequence"/>
</dbReference>
<dbReference type="SUPFAM" id="SSF109604">
    <property type="entry name" value="HD-domain/PDEase-like"/>
    <property type="match status" value="1"/>
</dbReference>
<dbReference type="PANTHER" id="PTHR35569:SF1">
    <property type="entry name" value="CYANAMIDE HYDRATASE DDI2-RELATED"/>
    <property type="match status" value="1"/>
</dbReference>
<evidence type="ECO:0000313" key="1">
    <source>
        <dbReference type="EMBL" id="PMB66312.1"/>
    </source>
</evidence>
<evidence type="ECO:0008006" key="3">
    <source>
        <dbReference type="Google" id="ProtNLM"/>
    </source>
</evidence>
<protein>
    <recommendedName>
        <fullName evidence="3">Cyanamide hydratase</fullName>
    </recommendedName>
</protein>
<comment type="caution">
    <text evidence="1">The sequence shown here is derived from an EMBL/GenBank/DDBJ whole genome shotgun (WGS) entry which is preliminary data.</text>
</comment>
<dbReference type="AlphaFoldDB" id="A0A2N6NGC0"/>
<dbReference type="OMA" id="ICSADCA"/>
<evidence type="ECO:0000313" key="2">
    <source>
        <dbReference type="Proteomes" id="UP000235728"/>
    </source>
</evidence>
<organism evidence="1 2">
    <name type="scientific">Beauveria bassiana</name>
    <name type="common">White muscardine disease fungus</name>
    <name type="synonym">Tritirachium shiotae</name>
    <dbReference type="NCBI Taxonomy" id="176275"/>
    <lineage>
        <taxon>Eukaryota</taxon>
        <taxon>Fungi</taxon>
        <taxon>Dikarya</taxon>
        <taxon>Ascomycota</taxon>
        <taxon>Pezizomycotina</taxon>
        <taxon>Sordariomycetes</taxon>
        <taxon>Hypocreomycetidae</taxon>
        <taxon>Hypocreales</taxon>
        <taxon>Cordycipitaceae</taxon>
        <taxon>Beauveria</taxon>
    </lineage>
</organism>